<dbReference type="OrthoDB" id="9781180at2"/>
<dbReference type="KEGG" id="pxv:FXF36_07910"/>
<reference evidence="2" key="1">
    <citation type="submission" date="2019-08" db="EMBL/GenBank/DDBJ databases">
        <title>Complete Genome Sequence of the Polysaccharide-Degrading Rumen Bacterium Pseudobutyrivibrio xylanivorans MA3014.</title>
        <authorList>
            <person name="Palevich N."/>
            <person name="Maclean P.H."/>
            <person name="Kelly W.J."/>
            <person name="Leahy S.C."/>
            <person name="Rakonjac J."/>
            <person name="Attwood G.T."/>
        </authorList>
    </citation>
    <scope>NUCLEOTIDE SEQUENCE [LARGE SCALE GENOMIC DNA]</scope>
    <source>
        <strain evidence="2">MA3014</strain>
    </source>
</reference>
<organism evidence="1 2">
    <name type="scientific">Pseudobutyrivibrio xylanivorans</name>
    <dbReference type="NCBI Taxonomy" id="185007"/>
    <lineage>
        <taxon>Bacteria</taxon>
        <taxon>Bacillati</taxon>
        <taxon>Bacillota</taxon>
        <taxon>Clostridia</taxon>
        <taxon>Lachnospirales</taxon>
        <taxon>Lachnospiraceae</taxon>
        <taxon>Pseudobutyrivibrio</taxon>
    </lineage>
</organism>
<dbReference type="Pfam" id="PF13189">
    <property type="entry name" value="Cytidylate_kin2"/>
    <property type="match status" value="1"/>
</dbReference>
<dbReference type="AlphaFoldDB" id="A0A5P6VSS3"/>
<dbReference type="InterPro" id="IPR027417">
    <property type="entry name" value="P-loop_NTPase"/>
</dbReference>
<dbReference type="EMBL" id="CP043028">
    <property type="protein sequence ID" value="QFJ54779.1"/>
    <property type="molecule type" value="Genomic_DNA"/>
</dbReference>
<evidence type="ECO:0000313" key="1">
    <source>
        <dbReference type="EMBL" id="QFJ54779.1"/>
    </source>
</evidence>
<dbReference type="GO" id="GO:0016301">
    <property type="term" value="F:kinase activity"/>
    <property type="evidence" value="ECO:0007669"/>
    <property type="project" value="UniProtKB-KW"/>
</dbReference>
<dbReference type="RefSeq" id="WP_151623243.1">
    <property type="nucleotide sequence ID" value="NZ_CP043028.1"/>
</dbReference>
<proteinExistence type="predicted"/>
<name>A0A5P6VSS3_PSEXY</name>
<protein>
    <submittedName>
        <fullName evidence="1">Cytidylate kinase-like family protein</fullName>
    </submittedName>
</protein>
<evidence type="ECO:0000313" key="2">
    <source>
        <dbReference type="Proteomes" id="UP000327030"/>
    </source>
</evidence>
<keyword evidence="1" id="KW-0808">Transferase</keyword>
<keyword evidence="1" id="KW-0418">Kinase</keyword>
<gene>
    <name evidence="1" type="ORF">FXF36_07910</name>
</gene>
<dbReference type="Proteomes" id="UP000327030">
    <property type="component" value="Chromosome 1"/>
</dbReference>
<sequence>MGQLIISVGREYGSGGHEIATILSEKFNIPLYDRNMLDQLAARNGIEAESLHQHEEMKRRGLVRTVRGHSSSVQDSVAQLQFNFIREKAASGESFVVVGRCAENVLRGNPALVSIFVRADEEAKTQRICKLYKLNRLEAKAKMFRHDKKRKAYHNYYSTMKWGDSRGYDICINSSLIGVEATAEALYTVISQYNSLRGGQQEIKEKVI</sequence>
<dbReference type="Gene3D" id="3.40.50.300">
    <property type="entry name" value="P-loop containing nucleotide triphosphate hydrolases"/>
    <property type="match status" value="1"/>
</dbReference>
<accession>A0A5P6VSS3</accession>